<dbReference type="AlphaFoldDB" id="A0A9P4MYU5"/>
<evidence type="ECO:0000256" key="1">
    <source>
        <dbReference type="SAM" id="Coils"/>
    </source>
</evidence>
<keyword evidence="2" id="KW-0808">Transferase</keyword>
<dbReference type="Proteomes" id="UP000800093">
    <property type="component" value="Unassembled WGS sequence"/>
</dbReference>
<dbReference type="SUPFAM" id="SSF53335">
    <property type="entry name" value="S-adenosyl-L-methionine-dependent methyltransferases"/>
    <property type="match status" value="1"/>
</dbReference>
<keyword evidence="3" id="KW-1185">Reference proteome</keyword>
<accession>A0A9P4MYU5</accession>
<dbReference type="GO" id="GO:0008168">
    <property type="term" value="F:methyltransferase activity"/>
    <property type="evidence" value="ECO:0007669"/>
    <property type="project" value="UniProtKB-KW"/>
</dbReference>
<organism evidence="2 3">
    <name type="scientific">Lojkania enalia</name>
    <dbReference type="NCBI Taxonomy" id="147567"/>
    <lineage>
        <taxon>Eukaryota</taxon>
        <taxon>Fungi</taxon>
        <taxon>Dikarya</taxon>
        <taxon>Ascomycota</taxon>
        <taxon>Pezizomycotina</taxon>
        <taxon>Dothideomycetes</taxon>
        <taxon>Pleosporomycetidae</taxon>
        <taxon>Pleosporales</taxon>
        <taxon>Pleosporales incertae sedis</taxon>
        <taxon>Lojkania</taxon>
    </lineage>
</organism>
<comment type="caution">
    <text evidence="2">The sequence shown here is derived from an EMBL/GenBank/DDBJ whole genome shotgun (WGS) entry which is preliminary data.</text>
</comment>
<dbReference type="OrthoDB" id="3800465at2759"/>
<feature type="coiled-coil region" evidence="1">
    <location>
        <begin position="320"/>
        <end position="347"/>
    </location>
</feature>
<dbReference type="GO" id="GO:0032259">
    <property type="term" value="P:methylation"/>
    <property type="evidence" value="ECO:0007669"/>
    <property type="project" value="UniProtKB-KW"/>
</dbReference>
<proteinExistence type="predicted"/>
<keyword evidence="2" id="KW-0489">Methyltransferase</keyword>
<name>A0A9P4MYU5_9PLEO</name>
<dbReference type="CDD" id="cd02440">
    <property type="entry name" value="AdoMet_MTases"/>
    <property type="match status" value="1"/>
</dbReference>
<protein>
    <submittedName>
        <fullName evidence="2">S-adenosyl-L-methionine-dependent methyltransferase</fullName>
    </submittedName>
</protein>
<evidence type="ECO:0000313" key="2">
    <source>
        <dbReference type="EMBL" id="KAF2259647.1"/>
    </source>
</evidence>
<dbReference type="Gene3D" id="3.40.50.150">
    <property type="entry name" value="Vaccinia Virus protein VP39"/>
    <property type="match status" value="1"/>
</dbReference>
<keyword evidence="1" id="KW-0175">Coiled coil</keyword>
<dbReference type="InterPro" id="IPR029063">
    <property type="entry name" value="SAM-dependent_MTases_sf"/>
</dbReference>
<dbReference type="Pfam" id="PF13489">
    <property type="entry name" value="Methyltransf_23"/>
    <property type="match status" value="1"/>
</dbReference>
<reference evidence="3" key="1">
    <citation type="journal article" date="2020" name="Stud. Mycol.">
        <title>101 Dothideomycetes genomes: A test case for predicting lifestyles and emergence of pathogens.</title>
        <authorList>
            <person name="Haridas S."/>
            <person name="Albert R."/>
            <person name="Binder M."/>
            <person name="Bloem J."/>
            <person name="LaButti K."/>
            <person name="Salamov A."/>
            <person name="Andreopoulos B."/>
            <person name="Baker S."/>
            <person name="Barry K."/>
            <person name="Bills G."/>
            <person name="Bluhm B."/>
            <person name="Cannon C."/>
            <person name="Castanera R."/>
            <person name="Culley D."/>
            <person name="Daum C."/>
            <person name="Ezra D."/>
            <person name="Gonzalez J."/>
            <person name="Henrissat B."/>
            <person name="Kuo A."/>
            <person name="Liang C."/>
            <person name="Lipzen A."/>
            <person name="Lutzoni F."/>
            <person name="Magnuson J."/>
            <person name="Mondo S."/>
            <person name="Nolan M."/>
            <person name="Ohm R."/>
            <person name="Pangilinan J."/>
            <person name="Park H.-J."/>
            <person name="Ramirez L."/>
            <person name="Alfaro M."/>
            <person name="Sun H."/>
            <person name="Tritt A."/>
            <person name="Yoshinaga Y."/>
            <person name="Zwiers L.-H."/>
            <person name="Turgeon B."/>
            <person name="Goodwin S."/>
            <person name="Spatafora J."/>
            <person name="Crous P."/>
            <person name="Grigoriev I."/>
        </authorList>
    </citation>
    <scope>NUCLEOTIDE SEQUENCE [LARGE SCALE GENOMIC DNA]</scope>
    <source>
        <strain evidence="3">CBS 304.66</strain>
    </source>
</reference>
<evidence type="ECO:0000313" key="3">
    <source>
        <dbReference type="Proteomes" id="UP000800093"/>
    </source>
</evidence>
<gene>
    <name evidence="2" type="ORF">CC78DRAFT_585734</name>
</gene>
<dbReference type="EMBL" id="ML986704">
    <property type="protein sequence ID" value="KAF2259647.1"/>
    <property type="molecule type" value="Genomic_DNA"/>
</dbReference>
<sequence length="366" mass="39022">MVYYPRLADIRAAFQHIIGKAAVVYSVFQSDNDNALRMAGLKPGDNILELGCGSGSLIAAAKRAVGHGVCVAVDGVPGLLDVDLSVTLRQHNLTKDASGPSNQRISAICANITDGALRQTIANCVGDSVRFDVIFALHVFNTIPPNARRAALQMWKRLLAPEGRIVLSMSGRYGDAAGQVVQFSNGQLTESPGCVIVLCNNAADPILTANGSQVARRTVRAAVKCSPNYLWTLARYQAIAAASEVNLRVTDVQNIGDGLGFQLPQTLSSPPSSAVISSPASSIDQWLNSHRDIVGYQCRARILEANCQKSTPGWTTMSAIAREIKLVLSLQEEAAEIERQVNGLAQGSIVLTTEHQQVGVLVVLQV</sequence>